<dbReference type="Gene3D" id="3.40.50.410">
    <property type="entry name" value="von Willebrand factor, type A domain"/>
    <property type="match status" value="1"/>
</dbReference>
<proteinExistence type="predicted"/>
<dbReference type="PANTHER" id="PTHR46503">
    <property type="entry name" value="INTER-ALPHA-TRYPSIN INHIBITOR HEAVY CHAIN-LIKE PROTEIN"/>
    <property type="match status" value="1"/>
</dbReference>
<dbReference type="SMART" id="SM00327">
    <property type="entry name" value="VWA"/>
    <property type="match status" value="1"/>
</dbReference>
<dbReference type="Proteomes" id="UP001189624">
    <property type="component" value="Chromosome 4"/>
</dbReference>
<dbReference type="EMBL" id="OY731401">
    <property type="protein sequence ID" value="CAJ1950739.1"/>
    <property type="molecule type" value="Genomic_DNA"/>
</dbReference>
<evidence type="ECO:0000313" key="2">
    <source>
        <dbReference type="EMBL" id="CAJ1950739.1"/>
    </source>
</evidence>
<dbReference type="PROSITE" id="PS50234">
    <property type="entry name" value="VWFA"/>
    <property type="match status" value="1"/>
</dbReference>
<keyword evidence="3" id="KW-1185">Reference proteome</keyword>
<dbReference type="SUPFAM" id="SSF53300">
    <property type="entry name" value="vWA-like"/>
    <property type="match status" value="1"/>
</dbReference>
<evidence type="ECO:0000313" key="3">
    <source>
        <dbReference type="Proteomes" id="UP001189624"/>
    </source>
</evidence>
<dbReference type="InterPro" id="IPR036465">
    <property type="entry name" value="vWFA_dom_sf"/>
</dbReference>
<sequence length="594" mass="66208">MTDYFSSSVQFGLNLSKRVYYGKGSAPPQVAAMSRSPEGFLPTAPVCYAVITDPEKVENPDIRSYQPYVHGQCEPPALIPLELHSVAMEVECSLDTAFVTFTGKWRVHCVTGSSTCDCQVAIPMGEQGSLLGLEVDGSGRTYHTELISLKDEKDKDKVAKAKDGYFLKSHIYTVKIPQFRGGSVFSTKIRWSQRILFHDGQLSLCVPFSFPAYVNPAEKRISKKEKIFLKVNSSSATEVLCKTTSHPLKELLRQAGKLNLSYEAEVLAWSSTDFSFSYSVSSNDIFGAVLLQSPFLRDFDEREIFCLYLSPGNRQGRKLMWVFKKDVVFIVDISASMKGAPLDNTKNALLTSLSQLNAQDTFNIIAFNGALYLFSSSMETATEEAILNATKWIDTNFIANGDTNIMLPLTQAMKLLEKSIDSVPLIFLVTDGAVEDEREICNFVKSYVSSGQSVRTPRIYSIEFRMQRLFSTASSVIVADVAIESLEGLDSIELFPSLIQDISFGSLLILSGRYSGTFPELVKVTGILADMTNFVVDLKVKREKDIQLSNVLSKRHIDMVTAQAWLFRNEDLEEKVCLLCVSVHIELNFILKTK</sequence>
<organism evidence="2 3">
    <name type="scientific">Sphenostylis stenocarpa</name>
    <dbReference type="NCBI Taxonomy" id="92480"/>
    <lineage>
        <taxon>Eukaryota</taxon>
        <taxon>Viridiplantae</taxon>
        <taxon>Streptophyta</taxon>
        <taxon>Embryophyta</taxon>
        <taxon>Tracheophyta</taxon>
        <taxon>Spermatophyta</taxon>
        <taxon>Magnoliopsida</taxon>
        <taxon>eudicotyledons</taxon>
        <taxon>Gunneridae</taxon>
        <taxon>Pentapetalae</taxon>
        <taxon>rosids</taxon>
        <taxon>fabids</taxon>
        <taxon>Fabales</taxon>
        <taxon>Fabaceae</taxon>
        <taxon>Papilionoideae</taxon>
        <taxon>50 kb inversion clade</taxon>
        <taxon>NPAAA clade</taxon>
        <taxon>indigoferoid/millettioid clade</taxon>
        <taxon>Phaseoleae</taxon>
        <taxon>Sphenostylis</taxon>
    </lineage>
</organism>
<dbReference type="Pfam" id="PF13519">
    <property type="entry name" value="VWA_2"/>
    <property type="match status" value="1"/>
</dbReference>
<dbReference type="PANTHER" id="PTHR46503:SF9">
    <property type="entry name" value="INTER ALPHA-TRYPSIN INHIBITOR, HEAVY CHAIN-LIKE PROTEIN"/>
    <property type="match status" value="1"/>
</dbReference>
<dbReference type="InterPro" id="IPR002035">
    <property type="entry name" value="VWF_A"/>
</dbReference>
<reference evidence="2" key="1">
    <citation type="submission" date="2023-10" db="EMBL/GenBank/DDBJ databases">
        <authorList>
            <person name="Domelevo Entfellner J.-B."/>
        </authorList>
    </citation>
    <scope>NUCLEOTIDE SEQUENCE</scope>
</reference>
<dbReference type="Gramene" id="rna-AYBTSS11_LOCUS14412">
    <property type="protein sequence ID" value="CAJ1950739.1"/>
    <property type="gene ID" value="gene-AYBTSS11_LOCUS14412"/>
</dbReference>
<name>A0AA86SEZ8_9FABA</name>
<protein>
    <recommendedName>
        <fullName evidence="1">VWFA domain-containing protein</fullName>
    </recommendedName>
</protein>
<dbReference type="AlphaFoldDB" id="A0AA86SEZ8"/>
<accession>A0AA86SEZ8</accession>
<feature type="domain" description="VWFA" evidence="1">
    <location>
        <begin position="326"/>
        <end position="493"/>
    </location>
</feature>
<evidence type="ECO:0000259" key="1">
    <source>
        <dbReference type="PROSITE" id="PS50234"/>
    </source>
</evidence>
<gene>
    <name evidence="2" type="ORF">AYBTSS11_LOCUS14412</name>
</gene>